<keyword evidence="3" id="KW-1185">Reference proteome</keyword>
<dbReference type="EMBL" id="CM017630">
    <property type="protein sequence ID" value="TYH57601.1"/>
    <property type="molecule type" value="Genomic_DNA"/>
</dbReference>
<protein>
    <recommendedName>
        <fullName evidence="4">Transmembrane protein</fullName>
    </recommendedName>
</protein>
<name>A0A5D2JS53_GOSTO</name>
<organism evidence="2 3">
    <name type="scientific">Gossypium tomentosum</name>
    <name type="common">Hawaiian cotton</name>
    <name type="synonym">Gossypium sandvicense</name>
    <dbReference type="NCBI Taxonomy" id="34277"/>
    <lineage>
        <taxon>Eukaryota</taxon>
        <taxon>Viridiplantae</taxon>
        <taxon>Streptophyta</taxon>
        <taxon>Embryophyta</taxon>
        <taxon>Tracheophyta</taxon>
        <taxon>Spermatophyta</taxon>
        <taxon>Magnoliopsida</taxon>
        <taxon>eudicotyledons</taxon>
        <taxon>Gunneridae</taxon>
        <taxon>Pentapetalae</taxon>
        <taxon>rosids</taxon>
        <taxon>malvids</taxon>
        <taxon>Malvales</taxon>
        <taxon>Malvaceae</taxon>
        <taxon>Malvoideae</taxon>
        <taxon>Gossypium</taxon>
    </lineage>
</organism>
<keyword evidence="1" id="KW-1133">Transmembrane helix</keyword>
<accession>A0A5D2JS53</accession>
<evidence type="ECO:0000313" key="2">
    <source>
        <dbReference type="EMBL" id="TYH57601.1"/>
    </source>
</evidence>
<dbReference type="AlphaFoldDB" id="A0A5D2JS53"/>
<evidence type="ECO:0008006" key="4">
    <source>
        <dbReference type="Google" id="ProtNLM"/>
    </source>
</evidence>
<evidence type="ECO:0000313" key="3">
    <source>
        <dbReference type="Proteomes" id="UP000322667"/>
    </source>
</evidence>
<proteinExistence type="predicted"/>
<gene>
    <name evidence="2" type="ORF">ES332_D08G100800v1</name>
</gene>
<evidence type="ECO:0000256" key="1">
    <source>
        <dbReference type="SAM" id="Phobius"/>
    </source>
</evidence>
<keyword evidence="1" id="KW-0472">Membrane</keyword>
<sequence>MTAQPAHSPLVRVPPHLRAAPHTCLCTIMYLQMTKEISNKTEKRGNRGDGERIFLFIFFLFIFFVMVAIKKGHSNIVKDHAFRIEKKV</sequence>
<reference evidence="2 3" key="1">
    <citation type="submission" date="2019-07" db="EMBL/GenBank/DDBJ databases">
        <title>WGS assembly of Gossypium tomentosum.</title>
        <authorList>
            <person name="Chen Z.J."/>
            <person name="Sreedasyam A."/>
            <person name="Ando A."/>
            <person name="Song Q."/>
            <person name="De L."/>
            <person name="Hulse-Kemp A."/>
            <person name="Ding M."/>
            <person name="Ye W."/>
            <person name="Kirkbride R."/>
            <person name="Jenkins J."/>
            <person name="Plott C."/>
            <person name="Lovell J."/>
            <person name="Lin Y.-M."/>
            <person name="Vaughn R."/>
            <person name="Liu B."/>
            <person name="Li W."/>
            <person name="Simpson S."/>
            <person name="Scheffler B."/>
            <person name="Saski C."/>
            <person name="Grover C."/>
            <person name="Hu G."/>
            <person name="Conover J."/>
            <person name="Carlson J."/>
            <person name="Shu S."/>
            <person name="Boston L."/>
            <person name="Williams M."/>
            <person name="Peterson D."/>
            <person name="Mcgee K."/>
            <person name="Jones D."/>
            <person name="Wendel J."/>
            <person name="Stelly D."/>
            <person name="Grimwood J."/>
            <person name="Schmutz J."/>
        </authorList>
    </citation>
    <scope>NUCLEOTIDE SEQUENCE [LARGE SCALE GENOMIC DNA]</scope>
    <source>
        <strain evidence="2">7179.01</strain>
    </source>
</reference>
<feature type="transmembrane region" description="Helical" evidence="1">
    <location>
        <begin position="53"/>
        <end position="69"/>
    </location>
</feature>
<keyword evidence="1" id="KW-0812">Transmembrane</keyword>
<dbReference type="Proteomes" id="UP000322667">
    <property type="component" value="Chromosome D08"/>
</dbReference>